<dbReference type="Pfam" id="PF13306">
    <property type="entry name" value="LRR_5"/>
    <property type="match status" value="2"/>
</dbReference>
<dbReference type="Gene3D" id="3.80.10.10">
    <property type="entry name" value="Ribonuclease Inhibitor"/>
    <property type="match status" value="5"/>
</dbReference>
<dbReference type="SUPFAM" id="SSF52058">
    <property type="entry name" value="L domain-like"/>
    <property type="match status" value="3"/>
</dbReference>
<sequence length="1310" mass="145140">MSLIVIGAWAEKSENEPIIGMTCTPGKISFKLYATEETTFQIDFGEGPVEQTVKTTGTAISGSATSNSIAVYGDALLIKKFEVSSNQILKTLDFSKCTALTELSCSSSPNITEITLPASAENQLTKVNCRYINLGSFDASQCSKLKTLYLSNSNATLETLILPENSDALDDLTLMQCGLTTLDVSKYTKLTNLDCQYNYLTSVQIPENPVNNLSVDCSYNYMIMPNFPEGEKITLYYMDQREKVSRYTLNEKYSTNDIIDLSELYALKKGIKGSYFPEGVYPTFTWYMSGSSEPLVEGTDYLTIEPGKFKFSTVPENEIYCVIASKAYPAYQDYGSPYRTTDVVIEKAIDPVITLTTTKESPIGFSIGATEDNTSIQIDWGNGTLVDKTINTTKTSVQGTPAGTKIIRIYADASKIKELSLAYCDYLTEVDLSKCTALQTLSVKDSYRITAFTYPEDVTTIENLTIDNSSIKNIDVHDWAGLKNLKYIPYGTSTIVLPDEAEKLESLVLSKLSLKTIDLNKYVNLTTLEVTSLSALEALDVNACGKLAKLICKRNTKLTALTLPTVRNVLTELDCEYTALTTINLKEYTHLQILNCSGIAETVLPEDPSTLISLTCKENGLTTLDVSTCTNLTNLDCSYNQLTEIRVPENPGQTISIDCSYNYLFMPNFPEGENIELSYMDQREKVSRYTLSEKYSTNDIIDLSELYVLKKGIKGSYFPEGVYPTFTWYMNGSSEPLVEGTDYSVVEPAKFKFKAVPENDIYCVIASKGYPAYQDYGSPYRTTDIIIEKAPDPAITLTTSKENLIGFSIGAAEDNTSIQIDWGDGTLVDKTINTTRTSIQGTPTGTKIIKIYGEASAIKELSLAYCDYLTEVNLSKCTALKTLIVKESSKITTFTYPEDVTTIENLTIDNSSIKNLDIHEWTGLRSLNYAPYGTGTIILPDETEKLENVTLKRLSLKTIDLNKYGNLNSLEITNNSSLETLDINACGKLSKLICKANAKLTSLILPTAKTALTELSCEYTGLTDINLREYTALQVLNCSGIKEVVLPSDLSTLTSLTCKENGLKTLDVSSCVNLAYLDCSYNELTEITVPENPNQVLEIDCSYNYLTMPTFPEGEKIKMSYIYQKEKVMKYELESSYTTDETIDFSDWYVKKKGLQSSYFANGVYPTFEWYLQGSNEQLEPGTDYTITEGCKFQFITIPDDAVYCVISSRAYPDYENYGEPYKTTSCVITRGTSVKENHANIAKVYATGTNITIIPTEDCTYSVSTATGQVITNGETGQSIEVPVHLSGIYIVSVRTADNKVKSYKVAVQ</sequence>
<keyword evidence="2" id="KW-0677">Repeat</keyword>
<dbReference type="EMBL" id="VWMK01000002">
    <property type="protein sequence ID" value="KAA3769567.1"/>
    <property type="molecule type" value="Genomic_DNA"/>
</dbReference>
<name>A0A7J4XNJ2_9BACE</name>
<evidence type="ECO:0000256" key="2">
    <source>
        <dbReference type="ARBA" id="ARBA00022737"/>
    </source>
</evidence>
<protein>
    <submittedName>
        <fullName evidence="3">Leucine-rich repeat protein</fullName>
    </submittedName>
</protein>
<dbReference type="Proteomes" id="UP000422221">
    <property type="component" value="Unassembled WGS sequence"/>
</dbReference>
<dbReference type="InterPro" id="IPR006553">
    <property type="entry name" value="Leu-rich_rpt_Cys-con_subtyp"/>
</dbReference>
<proteinExistence type="predicted"/>
<dbReference type="PANTHER" id="PTHR46652:SF3">
    <property type="entry name" value="LEUCINE-RICH REPEAT-CONTAINING PROTEIN 9"/>
    <property type="match status" value="1"/>
</dbReference>
<dbReference type="PANTHER" id="PTHR46652">
    <property type="entry name" value="LEUCINE-RICH REPEAT AND IQ DOMAIN-CONTAINING PROTEIN 1-RELATED"/>
    <property type="match status" value="1"/>
</dbReference>
<dbReference type="InterPro" id="IPR026906">
    <property type="entry name" value="LRR_5"/>
</dbReference>
<evidence type="ECO:0000313" key="4">
    <source>
        <dbReference type="Proteomes" id="UP000422221"/>
    </source>
</evidence>
<reference evidence="3 4" key="1">
    <citation type="journal article" date="2019" name="Nat. Med.">
        <title>A library of human gut bacterial isolates paired with longitudinal multiomics data enables mechanistic microbiome research.</title>
        <authorList>
            <person name="Poyet M."/>
            <person name="Groussin M."/>
            <person name="Gibbons S.M."/>
            <person name="Avila-Pacheco J."/>
            <person name="Jiang X."/>
            <person name="Kearney S.M."/>
            <person name="Perrotta A.R."/>
            <person name="Berdy B."/>
            <person name="Zhao S."/>
            <person name="Lieberman T.D."/>
            <person name="Swanson P.K."/>
            <person name="Smith M."/>
            <person name="Roesemann S."/>
            <person name="Alexander J.E."/>
            <person name="Rich S.A."/>
            <person name="Livny J."/>
            <person name="Vlamakis H."/>
            <person name="Clish C."/>
            <person name="Bullock K."/>
            <person name="Deik A."/>
            <person name="Scott J."/>
            <person name="Pierce K.A."/>
            <person name="Xavier R.J."/>
            <person name="Alm E.J."/>
        </authorList>
    </citation>
    <scope>NUCLEOTIDE SEQUENCE [LARGE SCALE GENOMIC DNA]</scope>
    <source>
        <strain evidence="3 4">BIOML-A10</strain>
    </source>
</reference>
<evidence type="ECO:0000313" key="3">
    <source>
        <dbReference type="EMBL" id="KAA3769567.1"/>
    </source>
</evidence>
<gene>
    <name evidence="3" type="ORF">F3F73_03730</name>
</gene>
<evidence type="ECO:0000256" key="1">
    <source>
        <dbReference type="ARBA" id="ARBA00022614"/>
    </source>
</evidence>
<dbReference type="InterPro" id="IPR050836">
    <property type="entry name" value="SDS22/Internalin_LRR"/>
</dbReference>
<accession>A0A7J4XNJ2</accession>
<organism evidence="3 4">
    <name type="scientific">Bacteroides salyersiae</name>
    <dbReference type="NCBI Taxonomy" id="291644"/>
    <lineage>
        <taxon>Bacteria</taxon>
        <taxon>Pseudomonadati</taxon>
        <taxon>Bacteroidota</taxon>
        <taxon>Bacteroidia</taxon>
        <taxon>Bacteroidales</taxon>
        <taxon>Bacteroidaceae</taxon>
        <taxon>Bacteroides</taxon>
    </lineage>
</organism>
<dbReference type="SMART" id="SM00367">
    <property type="entry name" value="LRR_CC"/>
    <property type="match status" value="3"/>
</dbReference>
<dbReference type="InterPro" id="IPR032675">
    <property type="entry name" value="LRR_dom_sf"/>
</dbReference>
<keyword evidence="1" id="KW-0433">Leucine-rich repeat</keyword>
<comment type="caution">
    <text evidence="3">The sequence shown here is derived from an EMBL/GenBank/DDBJ whole genome shotgun (WGS) entry which is preliminary data.</text>
</comment>